<evidence type="ECO:0000313" key="2">
    <source>
        <dbReference type="Proteomes" id="UP001184861"/>
    </source>
</evidence>
<dbReference type="Proteomes" id="UP001184861">
    <property type="component" value="Unassembled WGS sequence"/>
</dbReference>
<name>A0AAE4C3A3_9FLAO</name>
<accession>A0AAE4C3A3</accession>
<reference evidence="1" key="1">
    <citation type="submission" date="2023-07" db="EMBL/GenBank/DDBJ databases">
        <title>Sorghum-associated microbial communities from plants grown in Nebraska, USA.</title>
        <authorList>
            <person name="Schachtman D."/>
        </authorList>
    </citation>
    <scope>NUCLEOTIDE SEQUENCE</scope>
    <source>
        <strain evidence="1">DS2360</strain>
    </source>
</reference>
<protein>
    <submittedName>
        <fullName evidence="1">Uncharacterized protein</fullName>
    </submittedName>
</protein>
<dbReference type="AlphaFoldDB" id="A0AAE4C3A3"/>
<dbReference type="EMBL" id="JAVDQY010000003">
    <property type="protein sequence ID" value="MDR6527388.1"/>
    <property type="molecule type" value="Genomic_DNA"/>
</dbReference>
<sequence length="142" mass="16951">MRTKKAKHAGEQWKREIEKEIAKFSQHFMSNSKWVKLIEVIVANAHEIKKIQFKKIQNEKIGELYLDENSIFEFDYWDSAFEGNNSFGDWLQYKEIEYLSFPKILDSNTTQDLEKISTITQSIGEFCLELDENELRLICYRK</sequence>
<evidence type="ECO:0000313" key="1">
    <source>
        <dbReference type="EMBL" id="MDR6527388.1"/>
    </source>
</evidence>
<dbReference type="RefSeq" id="WP_273635221.1">
    <property type="nucleotide sequence ID" value="NZ_JALGCC010000001.1"/>
</dbReference>
<organism evidence="1 2">
    <name type="scientific">Chryseobacterium rhizosphaerae</name>
    <dbReference type="NCBI Taxonomy" id="395937"/>
    <lineage>
        <taxon>Bacteria</taxon>
        <taxon>Pseudomonadati</taxon>
        <taxon>Bacteroidota</taxon>
        <taxon>Flavobacteriia</taxon>
        <taxon>Flavobacteriales</taxon>
        <taxon>Weeksellaceae</taxon>
        <taxon>Chryseobacterium group</taxon>
        <taxon>Chryseobacterium</taxon>
    </lineage>
</organism>
<comment type="caution">
    <text evidence="1">The sequence shown here is derived from an EMBL/GenBank/DDBJ whole genome shotgun (WGS) entry which is preliminary data.</text>
</comment>
<gene>
    <name evidence="1" type="ORF">J2787_002780</name>
</gene>
<proteinExistence type="predicted"/>